<evidence type="ECO:0000313" key="1">
    <source>
        <dbReference type="EMBL" id="GGA57994.1"/>
    </source>
</evidence>
<dbReference type="Proteomes" id="UP000617979">
    <property type="component" value="Unassembled WGS sequence"/>
</dbReference>
<reference evidence="2" key="1">
    <citation type="journal article" date="2019" name="Int. J. Syst. Evol. Microbiol.">
        <title>The Global Catalogue of Microorganisms (GCM) 10K type strain sequencing project: providing services to taxonomists for standard genome sequencing and annotation.</title>
        <authorList>
            <consortium name="The Broad Institute Genomics Platform"/>
            <consortium name="The Broad Institute Genome Sequencing Center for Infectious Disease"/>
            <person name="Wu L."/>
            <person name="Ma J."/>
        </authorList>
    </citation>
    <scope>NUCLEOTIDE SEQUENCE [LARGE SCALE GENOMIC DNA]</scope>
    <source>
        <strain evidence="2">CGMCC 1.12404</strain>
    </source>
</reference>
<proteinExistence type="predicted"/>
<dbReference type="RefSeq" id="WP_188433681.1">
    <property type="nucleotide sequence ID" value="NZ_BMEX01000027.1"/>
</dbReference>
<comment type="caution">
    <text evidence="1">The sequence shown here is derived from an EMBL/GenBank/DDBJ whole genome shotgun (WGS) entry which is preliminary data.</text>
</comment>
<dbReference type="EMBL" id="BMEX01000027">
    <property type="protein sequence ID" value="GGA57994.1"/>
    <property type="molecule type" value="Genomic_DNA"/>
</dbReference>
<sequence length="321" mass="37792">MGVIHWINHPTMPVKDKLIMVLYELRTANRYQLAKVCGKSARNIEKIIERINKDAAQKRGVQVGKRIKRGHGLGIRSRRGNNRIPRMYSVGPVAWDRAQGYLGQELDYVEHTGTQDEHFAGLNNILLRLIEAKRKEQMDMAIERGLLQAGDLEGLEDYQVTDRLAAVGLDRIEGLEWANTIEAPQDLIYMWELGRWEAWKEDERKKREEMRKIVHPDAKARVNGQMFWIEFDNNSEWGEKIREKYRNYIETFEPLPRETGLHCPVVWVTDEPSRLDYLQRQWKQVKVEPRFKNYRQKPDMHFFLSGQETIFLTKFNAVVTS</sequence>
<evidence type="ECO:0000313" key="2">
    <source>
        <dbReference type="Proteomes" id="UP000617979"/>
    </source>
</evidence>
<organism evidence="1 2">
    <name type="scientific">Kroppenstedtia guangzhouensis</name>
    <dbReference type="NCBI Taxonomy" id="1274356"/>
    <lineage>
        <taxon>Bacteria</taxon>
        <taxon>Bacillati</taxon>
        <taxon>Bacillota</taxon>
        <taxon>Bacilli</taxon>
        <taxon>Bacillales</taxon>
        <taxon>Thermoactinomycetaceae</taxon>
        <taxon>Kroppenstedtia</taxon>
    </lineage>
</organism>
<keyword evidence="2" id="KW-1185">Reference proteome</keyword>
<accession>A0ABQ1H575</accession>
<name>A0ABQ1H575_9BACL</name>
<gene>
    <name evidence="1" type="ORF">GCM10007416_34010</name>
</gene>
<protein>
    <submittedName>
        <fullName evidence="1">Uncharacterized protein</fullName>
    </submittedName>
</protein>